<keyword evidence="5" id="KW-1185">Reference proteome</keyword>
<dbReference type="InterPro" id="IPR013564">
    <property type="entry name" value="MurT_C"/>
</dbReference>
<comment type="catalytic activity">
    <reaction evidence="1">
        <text>beta-D-GlcNAc-(1-&gt;4)-Mur2Ac(oyl-L-Ala-gamma-D-O-P-Glu-L-Lys-D-Ala-D-Ala)-di-trans,octa-cis-undecaprenyl diphosphate + NH4(+) = beta-D-GlcNAc-(1-&gt;4)-Mur2Ac(oyl-L-Ala-D-isoglutaminyl-L-Lys-D-Ala-D-Ala)-di-trans,octa-cis-undecaprenyl diphosphate + phosphate + H(+)</text>
        <dbReference type="Rhea" id="RHEA:57932"/>
        <dbReference type="ChEBI" id="CHEBI:15378"/>
        <dbReference type="ChEBI" id="CHEBI:28938"/>
        <dbReference type="ChEBI" id="CHEBI:43474"/>
        <dbReference type="ChEBI" id="CHEBI:62233"/>
        <dbReference type="ChEBI" id="CHEBI:143132"/>
    </reaction>
</comment>
<dbReference type="InterPro" id="IPR013221">
    <property type="entry name" value="Mur_ligase_cen"/>
</dbReference>
<evidence type="ECO:0000313" key="5">
    <source>
        <dbReference type="Proteomes" id="UP001596119"/>
    </source>
</evidence>
<dbReference type="PANTHER" id="PTHR23135:SF7">
    <property type="entry name" value="LIPID II ISOGLUTAMINYL SYNTHASE (GLUTAMINE-HYDROLYZING) SUBUNIT MURT"/>
    <property type="match status" value="1"/>
</dbReference>
<keyword evidence="1" id="KW-0547">Nucleotide-binding</keyword>
<comment type="catalytic activity">
    <reaction evidence="1">
        <text>beta-D-GlcNAc-(1-&gt;4)-Mur2Ac(oyl-L-Ala-gamma-D-Glu-L-Lys-D-Ala-D-Ala)-di-trans,octa-cis-undecaprenyl diphosphate + ATP = beta-D-GlcNAc-(1-&gt;4)-Mur2Ac(oyl-L-Ala-gamma-D-O-P-Glu-L-Lys-D-Ala-D-Ala)-di-trans,octa-cis-undecaprenyl diphosphate + ADP</text>
        <dbReference type="Rhea" id="RHEA:59488"/>
        <dbReference type="ChEBI" id="CHEBI:30616"/>
        <dbReference type="ChEBI" id="CHEBI:60033"/>
        <dbReference type="ChEBI" id="CHEBI:143132"/>
        <dbReference type="ChEBI" id="CHEBI:456216"/>
    </reaction>
</comment>
<comment type="subunit">
    <text evidence="1">Forms a heterodimer with GatD.</text>
</comment>
<keyword evidence="1" id="KW-0961">Cell wall biogenesis/degradation</keyword>
<gene>
    <name evidence="1" type="primary">murT</name>
    <name evidence="4" type="ORF">ACFQH9_18855</name>
</gene>
<sequence length="420" mass="43803">MSAGRLTMSLCRSLGRAGGVLGGRVALAIDPGLLAGLAGPRSVALVSGTNGKTTTTAMLAAAFRVRSRPAWNGTGANMPDGALAALLDDPEADSAVLEVDEGYLPNVIAETRPDFVVLLNISRDQLDRVGEVRSVVRRIRAALLASPHTTVIANAGDPLVVAAAQATPHRIWVAPPSTWRHDGVTCLLCDGHIDPAEPTWRCSGCGLTRPAADWTVSEDGLLAGPEGFCRQMRLRLPGTANLVDAAFAVAAAAAYGVAAEQAVEAVAELDEVAGRYRSFPRTDGETRLLLAKNPAGWAETLTVLESSPGAVVIAVNAREADGRDPSWLWDVPFERLRGRRVTASGDRAADVAVRLAYAEVAHDVVADPVAAVRRVRGRVEVAADYTAFLAARARLSRAADLTLVTPGAAAASGPPRDGTG</sequence>
<keyword evidence="1 4" id="KW-0436">Ligase</keyword>
<comment type="catalytic activity">
    <reaction evidence="1">
        <text>beta-D-GlcNAc-(1-&gt;4)-Mur2Ac(oyl-L-Ala-gamma-D-Glu-L-Lys-D-Ala-D-Ala)-di-trans,octa-cis-undecaprenyl diphosphate + L-glutamine + ATP + H2O = beta-D-GlcNAc-(1-&gt;4)-Mur2Ac(oyl-L-Ala-D-isoglutaminyl-L-Lys-D-Ala-D-Ala)-di-trans,octa-cis-undecaprenyl diphosphate + L-glutamate + ADP + phosphate + H(+)</text>
        <dbReference type="Rhea" id="RHEA:57928"/>
        <dbReference type="ChEBI" id="CHEBI:15377"/>
        <dbReference type="ChEBI" id="CHEBI:15378"/>
        <dbReference type="ChEBI" id="CHEBI:29985"/>
        <dbReference type="ChEBI" id="CHEBI:30616"/>
        <dbReference type="ChEBI" id="CHEBI:43474"/>
        <dbReference type="ChEBI" id="CHEBI:58359"/>
        <dbReference type="ChEBI" id="CHEBI:60033"/>
        <dbReference type="ChEBI" id="CHEBI:62233"/>
        <dbReference type="ChEBI" id="CHEBI:456216"/>
        <dbReference type="EC" id="6.3.5.13"/>
    </reaction>
</comment>
<feature type="domain" description="Mur ligase central" evidence="2">
    <location>
        <begin position="46"/>
        <end position="171"/>
    </location>
</feature>
<keyword evidence="1" id="KW-0862">Zinc</keyword>
<evidence type="ECO:0000256" key="1">
    <source>
        <dbReference type="HAMAP-Rule" id="MF_02214"/>
    </source>
</evidence>
<feature type="binding site" evidence="1">
    <location>
        <position position="205"/>
    </location>
    <ligand>
        <name>Zn(2+)</name>
        <dbReference type="ChEBI" id="CHEBI:29105"/>
    </ligand>
</feature>
<dbReference type="EC" id="6.3.5.13" evidence="1"/>
<comment type="similarity">
    <text evidence="1">Belongs to the MurCDEF family. MurT subfamily.</text>
</comment>
<protein>
    <recommendedName>
        <fullName evidence="1">Lipid II isoglutaminyl synthase (glutamine-hydrolyzing) subunit MurT</fullName>
        <ecNumber evidence="1">6.3.5.13</ecNumber>
    </recommendedName>
</protein>
<evidence type="ECO:0000259" key="3">
    <source>
        <dbReference type="Pfam" id="PF08353"/>
    </source>
</evidence>
<proteinExistence type="inferred from homology"/>
<reference evidence="5" key="1">
    <citation type="journal article" date="2019" name="Int. J. Syst. Evol. Microbiol.">
        <title>The Global Catalogue of Microorganisms (GCM) 10K type strain sequencing project: providing services to taxonomists for standard genome sequencing and annotation.</title>
        <authorList>
            <consortium name="The Broad Institute Genomics Platform"/>
            <consortium name="The Broad Institute Genome Sequencing Center for Infectious Disease"/>
            <person name="Wu L."/>
            <person name="Ma J."/>
        </authorList>
    </citation>
    <scope>NUCLEOTIDE SEQUENCE [LARGE SCALE GENOMIC DNA]</scope>
    <source>
        <strain evidence="5">CGMCC 4.7397</strain>
    </source>
</reference>
<keyword evidence="1" id="KW-0573">Peptidoglycan synthesis</keyword>
<dbReference type="Proteomes" id="UP001596119">
    <property type="component" value="Unassembled WGS sequence"/>
</dbReference>
<dbReference type="PANTHER" id="PTHR23135">
    <property type="entry name" value="MUR LIGASE FAMILY MEMBER"/>
    <property type="match status" value="1"/>
</dbReference>
<evidence type="ECO:0000259" key="2">
    <source>
        <dbReference type="Pfam" id="PF08245"/>
    </source>
</evidence>
<comment type="pathway">
    <text evidence="1">Cell wall biogenesis; peptidoglycan biosynthesis.</text>
</comment>
<feature type="domain" description="Lipid II isoglutaminyl synthase (glutamine-hydrolyzing) subunit MurT C-terminal" evidence="3">
    <location>
        <begin position="290"/>
        <end position="368"/>
    </location>
</feature>
<comment type="function">
    <text evidence="1">The lipid II isoglutaminyl synthase complex catalyzes the formation of alpha-D-isoglutamine in the cell wall lipid II stem peptide. The MurT subunit catalyzes the ATP-dependent amidation of D-glutamate residue of lipid II, converting it to an isoglutamine residue.</text>
</comment>
<keyword evidence="1" id="KW-0067">ATP-binding</keyword>
<name>A0ABW1IAN2_9PSEU</name>
<feature type="binding site" evidence="1">
    <location>
        <position position="189"/>
    </location>
    <ligand>
        <name>Zn(2+)</name>
        <dbReference type="ChEBI" id="CHEBI:29105"/>
    </ligand>
</feature>
<dbReference type="Pfam" id="PF08353">
    <property type="entry name" value="MurT_C"/>
    <property type="match status" value="1"/>
</dbReference>
<dbReference type="HAMAP" id="MF_02214">
    <property type="entry name" value="Lipid_II_synth_MurT"/>
    <property type="match status" value="1"/>
</dbReference>
<keyword evidence="1" id="KW-0479">Metal-binding</keyword>
<evidence type="ECO:0000313" key="4">
    <source>
        <dbReference type="EMBL" id="MFC5950330.1"/>
    </source>
</evidence>
<feature type="binding site" evidence="1">
    <location>
        <position position="186"/>
    </location>
    <ligand>
        <name>Zn(2+)</name>
        <dbReference type="ChEBI" id="CHEBI:29105"/>
    </ligand>
</feature>
<comment type="caution">
    <text evidence="4">The sequence shown here is derived from an EMBL/GenBank/DDBJ whole genome shotgun (WGS) entry which is preliminary data.</text>
</comment>
<dbReference type="EMBL" id="JBHSQK010000045">
    <property type="protein sequence ID" value="MFC5950330.1"/>
    <property type="molecule type" value="Genomic_DNA"/>
</dbReference>
<accession>A0ABW1IAN2</accession>
<dbReference type="InterPro" id="IPR036565">
    <property type="entry name" value="Mur-like_cat_sf"/>
</dbReference>
<dbReference type="Pfam" id="PF08245">
    <property type="entry name" value="Mur_ligase_M"/>
    <property type="match status" value="1"/>
</dbReference>
<dbReference type="SUPFAM" id="SSF53623">
    <property type="entry name" value="MurD-like peptide ligases, catalytic domain"/>
    <property type="match status" value="1"/>
</dbReference>
<dbReference type="InterPro" id="IPR043703">
    <property type="entry name" value="Lipid_II_synth_MurT"/>
</dbReference>
<dbReference type="RefSeq" id="WP_379567465.1">
    <property type="nucleotide sequence ID" value="NZ_JBHSQK010000045.1"/>
</dbReference>
<keyword evidence="1" id="KW-0133">Cell shape</keyword>
<feature type="active site" evidence="1">
    <location>
        <position position="324"/>
    </location>
</feature>
<organism evidence="4 5">
    <name type="scientific">Pseudonocardia lutea</name>
    <dbReference type="NCBI Taxonomy" id="2172015"/>
    <lineage>
        <taxon>Bacteria</taxon>
        <taxon>Bacillati</taxon>
        <taxon>Actinomycetota</taxon>
        <taxon>Actinomycetes</taxon>
        <taxon>Pseudonocardiales</taxon>
        <taxon>Pseudonocardiaceae</taxon>
        <taxon>Pseudonocardia</taxon>
    </lineage>
</organism>
<feature type="binding site" evidence="1">
    <location>
        <position position="202"/>
    </location>
    <ligand>
        <name>Zn(2+)</name>
        <dbReference type="ChEBI" id="CHEBI:29105"/>
    </ligand>
</feature>
<dbReference type="Gene3D" id="3.40.1190.10">
    <property type="entry name" value="Mur-like, catalytic domain"/>
    <property type="match status" value="1"/>
</dbReference>
<dbReference type="GO" id="GO:0016874">
    <property type="term" value="F:ligase activity"/>
    <property type="evidence" value="ECO:0007669"/>
    <property type="project" value="UniProtKB-KW"/>
</dbReference>